<dbReference type="GO" id="GO:0046417">
    <property type="term" value="P:chorismate metabolic process"/>
    <property type="evidence" value="ECO:0007669"/>
    <property type="project" value="InterPro"/>
</dbReference>
<protein>
    <recommendedName>
        <fullName evidence="1">chorismate mutase</fullName>
        <ecNumber evidence="1">5.4.99.5</ecNumber>
    </recommendedName>
</protein>
<sequence length="99" mass="11205">MAKIAADCTTMAEIRENIDRVDHALMALFAERWSFIRRAAEIKAGLGIPADVPERVREVRDNAHRNAETHALDGDFYEEIWAQLIEHAIAYEKAQLGEA</sequence>
<dbReference type="InterPro" id="IPR002701">
    <property type="entry name" value="CM_II_prokaryot"/>
</dbReference>
<comment type="caution">
    <text evidence="4">The sequence shown here is derived from an EMBL/GenBank/DDBJ whole genome shotgun (WGS) entry which is preliminary data.</text>
</comment>
<evidence type="ECO:0000256" key="1">
    <source>
        <dbReference type="ARBA" id="ARBA00012404"/>
    </source>
</evidence>
<dbReference type="NCBIfam" id="TIGR01803">
    <property type="entry name" value="CM-like"/>
    <property type="match status" value="1"/>
</dbReference>
<feature type="domain" description="Chorismate mutase" evidence="3">
    <location>
        <begin position="5"/>
        <end position="96"/>
    </location>
</feature>
<dbReference type="EC" id="5.4.99.5" evidence="1"/>
<dbReference type="InterPro" id="IPR008241">
    <property type="entry name" value="Isochorismate_pyruvate-lyase"/>
</dbReference>
<keyword evidence="5" id="KW-1185">Reference proteome</keyword>
<dbReference type="InterPro" id="IPR036263">
    <property type="entry name" value="Chorismate_II_sf"/>
</dbReference>
<dbReference type="OrthoDB" id="514491at2"/>
<proteinExistence type="predicted"/>
<dbReference type="EMBL" id="WUMK01000002">
    <property type="protein sequence ID" value="MXN44663.1"/>
    <property type="molecule type" value="Genomic_DNA"/>
</dbReference>
<evidence type="ECO:0000313" key="4">
    <source>
        <dbReference type="EMBL" id="MXN44663.1"/>
    </source>
</evidence>
<dbReference type="RefSeq" id="WP_160857642.1">
    <property type="nucleotide sequence ID" value="NZ_WUMK01000002.1"/>
</dbReference>
<dbReference type="Pfam" id="PF01817">
    <property type="entry name" value="CM_2"/>
    <property type="match status" value="1"/>
</dbReference>
<gene>
    <name evidence="4" type="ORF">GR138_05645</name>
</gene>
<dbReference type="PANTHER" id="PTHR38041:SF1">
    <property type="entry name" value="CHORISMATE MUTASE"/>
    <property type="match status" value="1"/>
</dbReference>
<dbReference type="GO" id="GO:0016835">
    <property type="term" value="F:carbon-oxygen lyase activity"/>
    <property type="evidence" value="ECO:0007669"/>
    <property type="project" value="InterPro"/>
</dbReference>
<reference evidence="4 5" key="1">
    <citation type="submission" date="2019-12" db="EMBL/GenBank/DDBJ databases">
        <title>Shinella kummerowiae sp. nov., a symbiotic bacterium isolated from root nodules of the herbal legume Kummerowia stipulacea.</title>
        <authorList>
            <person name="Gao J."/>
        </authorList>
    </citation>
    <scope>NUCLEOTIDE SEQUENCE [LARGE SCALE GENOMIC DNA]</scope>
    <source>
        <strain evidence="4 5">CCBAU 25048</strain>
    </source>
</reference>
<accession>A0A6N8S7G5</accession>
<dbReference type="GO" id="GO:0009697">
    <property type="term" value="P:salicylic acid biosynthetic process"/>
    <property type="evidence" value="ECO:0007669"/>
    <property type="project" value="InterPro"/>
</dbReference>
<dbReference type="InterPro" id="IPR036979">
    <property type="entry name" value="CM_dom_sf"/>
</dbReference>
<dbReference type="PANTHER" id="PTHR38041">
    <property type="entry name" value="CHORISMATE MUTASE"/>
    <property type="match status" value="1"/>
</dbReference>
<dbReference type="SUPFAM" id="SSF48600">
    <property type="entry name" value="Chorismate mutase II"/>
    <property type="match status" value="1"/>
</dbReference>
<evidence type="ECO:0000313" key="5">
    <source>
        <dbReference type="Proteomes" id="UP000435802"/>
    </source>
</evidence>
<dbReference type="AlphaFoldDB" id="A0A6N8S7G5"/>
<evidence type="ECO:0000259" key="3">
    <source>
        <dbReference type="PROSITE" id="PS51168"/>
    </source>
</evidence>
<dbReference type="Gene3D" id="1.20.59.10">
    <property type="entry name" value="Chorismate mutase"/>
    <property type="match status" value="1"/>
</dbReference>
<dbReference type="SMART" id="SM00830">
    <property type="entry name" value="CM_2"/>
    <property type="match status" value="1"/>
</dbReference>
<keyword evidence="2" id="KW-0413">Isomerase</keyword>
<dbReference type="InterPro" id="IPR051331">
    <property type="entry name" value="Chorismate_mutase-related"/>
</dbReference>
<evidence type="ECO:0000256" key="2">
    <source>
        <dbReference type="ARBA" id="ARBA00023235"/>
    </source>
</evidence>
<organism evidence="4 5">
    <name type="scientific">Shinella kummerowiae</name>
    <dbReference type="NCBI Taxonomy" id="417745"/>
    <lineage>
        <taxon>Bacteria</taxon>
        <taxon>Pseudomonadati</taxon>
        <taxon>Pseudomonadota</taxon>
        <taxon>Alphaproteobacteria</taxon>
        <taxon>Hyphomicrobiales</taxon>
        <taxon>Rhizobiaceae</taxon>
        <taxon>Shinella</taxon>
    </lineage>
</organism>
<dbReference type="Proteomes" id="UP000435802">
    <property type="component" value="Unassembled WGS sequence"/>
</dbReference>
<dbReference type="PROSITE" id="PS51168">
    <property type="entry name" value="CHORISMATE_MUT_2"/>
    <property type="match status" value="1"/>
</dbReference>
<dbReference type="GO" id="GO:0004106">
    <property type="term" value="F:chorismate mutase activity"/>
    <property type="evidence" value="ECO:0007669"/>
    <property type="project" value="UniProtKB-EC"/>
</dbReference>
<name>A0A6N8S7G5_9HYPH</name>